<evidence type="ECO:0000256" key="4">
    <source>
        <dbReference type="ARBA" id="ARBA00023163"/>
    </source>
</evidence>
<dbReference type="AlphaFoldDB" id="A0A1H4GD94"/>
<dbReference type="NCBIfam" id="TIGR02937">
    <property type="entry name" value="sigma70-ECF"/>
    <property type="match status" value="1"/>
</dbReference>
<dbReference type="RefSeq" id="WP_089765615.1">
    <property type="nucleotide sequence ID" value="NZ_BKAT01000060.1"/>
</dbReference>
<dbReference type="InterPro" id="IPR007627">
    <property type="entry name" value="RNA_pol_sigma70_r2"/>
</dbReference>
<dbReference type="Gene3D" id="1.10.1740.10">
    <property type="match status" value="1"/>
</dbReference>
<dbReference type="Pfam" id="PF08281">
    <property type="entry name" value="Sigma70_r4_2"/>
    <property type="match status" value="1"/>
</dbReference>
<reference evidence="8" key="1">
    <citation type="submission" date="2016-10" db="EMBL/GenBank/DDBJ databases">
        <authorList>
            <person name="Varghese N."/>
            <person name="Submissions S."/>
        </authorList>
    </citation>
    <scope>NUCLEOTIDE SEQUENCE [LARGE SCALE GENOMIC DNA]</scope>
    <source>
        <strain evidence="8">DSM 23920</strain>
    </source>
</reference>
<dbReference type="Proteomes" id="UP000199656">
    <property type="component" value="Unassembled WGS sequence"/>
</dbReference>
<evidence type="ECO:0000256" key="3">
    <source>
        <dbReference type="ARBA" id="ARBA00023082"/>
    </source>
</evidence>
<gene>
    <name evidence="7" type="ORF">SAMN05660909_05210</name>
</gene>
<dbReference type="EMBL" id="FNRL01000037">
    <property type="protein sequence ID" value="SEB07603.1"/>
    <property type="molecule type" value="Genomic_DNA"/>
</dbReference>
<evidence type="ECO:0000313" key="8">
    <source>
        <dbReference type="Proteomes" id="UP000199656"/>
    </source>
</evidence>
<keyword evidence="2" id="KW-0805">Transcription regulation</keyword>
<dbReference type="SUPFAM" id="SSF88946">
    <property type="entry name" value="Sigma2 domain of RNA polymerase sigma factors"/>
    <property type="match status" value="1"/>
</dbReference>
<evidence type="ECO:0000313" key="7">
    <source>
        <dbReference type="EMBL" id="SEB07603.1"/>
    </source>
</evidence>
<dbReference type="GO" id="GO:0006352">
    <property type="term" value="P:DNA-templated transcription initiation"/>
    <property type="evidence" value="ECO:0007669"/>
    <property type="project" value="InterPro"/>
</dbReference>
<dbReference type="InterPro" id="IPR039425">
    <property type="entry name" value="RNA_pol_sigma-70-like"/>
</dbReference>
<dbReference type="Gene3D" id="1.10.10.10">
    <property type="entry name" value="Winged helix-like DNA-binding domain superfamily/Winged helix DNA-binding domain"/>
    <property type="match status" value="1"/>
</dbReference>
<dbReference type="SUPFAM" id="SSF88659">
    <property type="entry name" value="Sigma3 and sigma4 domains of RNA polymerase sigma factors"/>
    <property type="match status" value="1"/>
</dbReference>
<name>A0A1H4GD94_9BACT</name>
<feature type="domain" description="RNA polymerase sigma-70 region 2" evidence="5">
    <location>
        <begin position="21"/>
        <end position="86"/>
    </location>
</feature>
<dbReference type="InterPro" id="IPR013325">
    <property type="entry name" value="RNA_pol_sigma_r2"/>
</dbReference>
<evidence type="ECO:0000259" key="5">
    <source>
        <dbReference type="Pfam" id="PF04542"/>
    </source>
</evidence>
<organism evidence="7 8">
    <name type="scientific">Chitinophaga terrae</name>
    <name type="common">ex Kim and Jung 2007</name>
    <dbReference type="NCBI Taxonomy" id="408074"/>
    <lineage>
        <taxon>Bacteria</taxon>
        <taxon>Pseudomonadati</taxon>
        <taxon>Bacteroidota</taxon>
        <taxon>Chitinophagia</taxon>
        <taxon>Chitinophagales</taxon>
        <taxon>Chitinophagaceae</taxon>
        <taxon>Chitinophaga</taxon>
    </lineage>
</organism>
<evidence type="ECO:0000256" key="1">
    <source>
        <dbReference type="ARBA" id="ARBA00010641"/>
    </source>
</evidence>
<dbReference type="PANTHER" id="PTHR43133">
    <property type="entry name" value="RNA POLYMERASE ECF-TYPE SIGMA FACTO"/>
    <property type="match status" value="1"/>
</dbReference>
<accession>A0A1H4GD94</accession>
<dbReference type="STRING" id="408074.SAMN05660909_05210"/>
<dbReference type="GO" id="GO:0016987">
    <property type="term" value="F:sigma factor activity"/>
    <property type="evidence" value="ECO:0007669"/>
    <property type="project" value="UniProtKB-KW"/>
</dbReference>
<sequence length="185" mass="21385">MEKNLIEEIQGNSEVAFTTVYNQYHAKLYYYFFGKTRSETISADLVQSTFLKFWNYRDHLNPEIPLSYQVFRIAKTTLIDLLRQKAKARLVSLEDYAAAENIPEIPVVSPSFAEEIKVTLNKIPPQRSKIMKLRLNGWTNQEIADQMGISKRTVESQLNKAIKEIRTLISGDIMLWTLLCVYSVS</sequence>
<dbReference type="GO" id="GO:0003677">
    <property type="term" value="F:DNA binding"/>
    <property type="evidence" value="ECO:0007669"/>
    <property type="project" value="InterPro"/>
</dbReference>
<dbReference type="OrthoDB" id="663247at2"/>
<evidence type="ECO:0000256" key="2">
    <source>
        <dbReference type="ARBA" id="ARBA00023015"/>
    </source>
</evidence>
<feature type="domain" description="RNA polymerase sigma factor 70 region 4 type 2" evidence="6">
    <location>
        <begin position="114"/>
        <end position="164"/>
    </location>
</feature>
<proteinExistence type="inferred from homology"/>
<comment type="similarity">
    <text evidence="1">Belongs to the sigma-70 factor family. ECF subfamily.</text>
</comment>
<dbReference type="Pfam" id="PF04542">
    <property type="entry name" value="Sigma70_r2"/>
    <property type="match status" value="1"/>
</dbReference>
<evidence type="ECO:0000259" key="6">
    <source>
        <dbReference type="Pfam" id="PF08281"/>
    </source>
</evidence>
<dbReference type="PRINTS" id="PR00038">
    <property type="entry name" value="HTHLUXR"/>
</dbReference>
<keyword evidence="3" id="KW-0731">Sigma factor</keyword>
<keyword evidence="8" id="KW-1185">Reference proteome</keyword>
<dbReference type="InterPro" id="IPR013249">
    <property type="entry name" value="RNA_pol_sigma70_r4_t2"/>
</dbReference>
<protein>
    <submittedName>
        <fullName evidence="7">RNA polymerase sigma-70 factor, ECF subfamily</fullName>
    </submittedName>
</protein>
<dbReference type="InterPro" id="IPR013324">
    <property type="entry name" value="RNA_pol_sigma_r3/r4-like"/>
</dbReference>
<keyword evidence="4" id="KW-0804">Transcription</keyword>
<dbReference type="InterPro" id="IPR014284">
    <property type="entry name" value="RNA_pol_sigma-70_dom"/>
</dbReference>
<dbReference type="InterPro" id="IPR036388">
    <property type="entry name" value="WH-like_DNA-bd_sf"/>
</dbReference>
<dbReference type="InterPro" id="IPR000792">
    <property type="entry name" value="Tscrpt_reg_LuxR_C"/>
</dbReference>
<dbReference type="PANTHER" id="PTHR43133:SF46">
    <property type="entry name" value="RNA POLYMERASE SIGMA-70 FACTOR ECF SUBFAMILY"/>
    <property type="match status" value="1"/>
</dbReference>